<keyword evidence="1" id="KW-0732">Signal</keyword>
<name>A0AAD5R049_PARTN</name>
<evidence type="ECO:0000313" key="3">
    <source>
        <dbReference type="Proteomes" id="UP001196413"/>
    </source>
</evidence>
<keyword evidence="3" id="KW-1185">Reference proteome</keyword>
<reference evidence="2" key="1">
    <citation type="submission" date="2021-06" db="EMBL/GenBank/DDBJ databases">
        <title>Parelaphostrongylus tenuis whole genome reference sequence.</title>
        <authorList>
            <person name="Garwood T.J."/>
            <person name="Larsen P.A."/>
            <person name="Fountain-Jones N.M."/>
            <person name="Garbe J.R."/>
            <person name="Macchietto M.G."/>
            <person name="Kania S.A."/>
            <person name="Gerhold R.W."/>
            <person name="Richards J.E."/>
            <person name="Wolf T.M."/>
        </authorList>
    </citation>
    <scope>NUCLEOTIDE SEQUENCE</scope>
    <source>
        <strain evidence="2">MNPRO001-30</strain>
        <tissue evidence="2">Meninges</tissue>
    </source>
</reference>
<dbReference type="Proteomes" id="UP001196413">
    <property type="component" value="Unassembled WGS sequence"/>
</dbReference>
<comment type="caution">
    <text evidence="2">The sequence shown here is derived from an EMBL/GenBank/DDBJ whole genome shotgun (WGS) entry which is preliminary data.</text>
</comment>
<gene>
    <name evidence="2" type="ORF">KIN20_027757</name>
</gene>
<evidence type="ECO:0000313" key="2">
    <source>
        <dbReference type="EMBL" id="KAJ1366948.1"/>
    </source>
</evidence>
<protein>
    <submittedName>
        <fullName evidence="2">Uncharacterized protein</fullName>
    </submittedName>
</protein>
<feature type="signal peptide" evidence="1">
    <location>
        <begin position="1"/>
        <end position="19"/>
    </location>
</feature>
<organism evidence="2 3">
    <name type="scientific">Parelaphostrongylus tenuis</name>
    <name type="common">Meningeal worm</name>
    <dbReference type="NCBI Taxonomy" id="148309"/>
    <lineage>
        <taxon>Eukaryota</taxon>
        <taxon>Metazoa</taxon>
        <taxon>Ecdysozoa</taxon>
        <taxon>Nematoda</taxon>
        <taxon>Chromadorea</taxon>
        <taxon>Rhabditida</taxon>
        <taxon>Rhabditina</taxon>
        <taxon>Rhabditomorpha</taxon>
        <taxon>Strongyloidea</taxon>
        <taxon>Metastrongylidae</taxon>
        <taxon>Parelaphostrongylus</taxon>
    </lineage>
</organism>
<dbReference type="AlphaFoldDB" id="A0AAD5R049"/>
<evidence type="ECO:0000256" key="1">
    <source>
        <dbReference type="SAM" id="SignalP"/>
    </source>
</evidence>
<dbReference type="EMBL" id="JAHQIW010005726">
    <property type="protein sequence ID" value="KAJ1366948.1"/>
    <property type="molecule type" value="Genomic_DNA"/>
</dbReference>
<sequence length="70" mass="7762">MHLLLLICFLAFIGTATDARRPPKIIPGKRPVCCCDDYNATLLCVQPTGDNCPEDRPDPMYFSYGTPDCP</sequence>
<feature type="chain" id="PRO_5042106598" evidence="1">
    <location>
        <begin position="20"/>
        <end position="70"/>
    </location>
</feature>
<proteinExistence type="predicted"/>
<accession>A0AAD5R049</accession>